<keyword evidence="2" id="KW-1185">Reference proteome</keyword>
<evidence type="ECO:0000313" key="2">
    <source>
        <dbReference type="Proteomes" id="UP000604046"/>
    </source>
</evidence>
<sequence length="170" mass="18803">MPTRVQLGIVPAKMSVPNDVYRALHIARVSFQVPELDKPIMAVVPEAHGQKKKKKKPALHFARDCAQEAMDKVVAAAVTELQGREAERRSAEGSTAPWNAVVVAAGCNCFQEEVLPEVFLNRELSTCQTWKQLCHVLSAHSPNFRLPWSIVAANLEEPPAVLLQTNREDS</sequence>
<dbReference type="AlphaFoldDB" id="A0A812G5F1"/>
<accession>A0A812G5F1</accession>
<dbReference type="Proteomes" id="UP000604046">
    <property type="component" value="Unassembled WGS sequence"/>
</dbReference>
<dbReference type="EMBL" id="CAJNDS010000003">
    <property type="protein sequence ID" value="CAE6912974.1"/>
    <property type="molecule type" value="Genomic_DNA"/>
</dbReference>
<evidence type="ECO:0000313" key="1">
    <source>
        <dbReference type="EMBL" id="CAE6912974.1"/>
    </source>
</evidence>
<gene>
    <name evidence="1" type="ORF">SNAT2548_LOCUS166</name>
</gene>
<name>A0A812G5F1_9DINO</name>
<comment type="caution">
    <text evidence="1">The sequence shown here is derived from an EMBL/GenBank/DDBJ whole genome shotgun (WGS) entry which is preliminary data.</text>
</comment>
<reference evidence="1" key="1">
    <citation type="submission" date="2021-02" db="EMBL/GenBank/DDBJ databases">
        <authorList>
            <person name="Dougan E. K."/>
            <person name="Rhodes N."/>
            <person name="Thang M."/>
            <person name="Chan C."/>
        </authorList>
    </citation>
    <scope>NUCLEOTIDE SEQUENCE</scope>
</reference>
<proteinExistence type="predicted"/>
<protein>
    <submittedName>
        <fullName evidence="1">Uncharacterized protein</fullName>
    </submittedName>
</protein>
<organism evidence="1 2">
    <name type="scientific">Symbiodinium natans</name>
    <dbReference type="NCBI Taxonomy" id="878477"/>
    <lineage>
        <taxon>Eukaryota</taxon>
        <taxon>Sar</taxon>
        <taxon>Alveolata</taxon>
        <taxon>Dinophyceae</taxon>
        <taxon>Suessiales</taxon>
        <taxon>Symbiodiniaceae</taxon>
        <taxon>Symbiodinium</taxon>
    </lineage>
</organism>